<name>A0AAD6J5Z0_9ROSI</name>
<gene>
    <name evidence="2" type="ORF">OIU84_029096</name>
</gene>
<sequence length="193" mass="21281">MKNWSNTISTQRSPTLSSPSPLRLEIVTSTPINLSRFGTRSTGSMEKMSSSSPISKRKAPTMPPGKEMSPAKLPGWPRNMAREKTGDKDFGVTIDDHCYITLPPGKGFDYKSREHSDHGCRWTMYSIACHPFTKSRSCVDREGKTEKARAARKRPKAEKAGILVMQQTPRLGRPGVGDHQGCDQPADHGAGQK</sequence>
<feature type="compositionally biased region" description="Low complexity" evidence="1">
    <location>
        <begin position="9"/>
        <end position="22"/>
    </location>
</feature>
<feature type="region of interest" description="Disordered" evidence="1">
    <location>
        <begin position="1"/>
        <end position="22"/>
    </location>
</feature>
<reference evidence="2" key="1">
    <citation type="submission" date="2022-10" db="EMBL/GenBank/DDBJ databases">
        <authorList>
            <person name="Hyden B.L."/>
            <person name="Feng K."/>
            <person name="Yates T."/>
            <person name="Jawdy S."/>
            <person name="Smart L.B."/>
            <person name="Muchero W."/>
        </authorList>
    </citation>
    <scope>NUCLEOTIDE SEQUENCE</scope>
    <source>
        <tissue evidence="2">Shoot tip</tissue>
    </source>
</reference>
<dbReference type="EMBL" id="JAPFFJ010000859">
    <property type="protein sequence ID" value="KAJ6389839.1"/>
    <property type="molecule type" value="Genomic_DNA"/>
</dbReference>
<comment type="caution">
    <text evidence="2">The sequence shown here is derived from an EMBL/GenBank/DDBJ whole genome shotgun (WGS) entry which is preliminary data.</text>
</comment>
<dbReference type="AlphaFoldDB" id="A0AAD6J5Z0"/>
<feature type="compositionally biased region" description="Low complexity" evidence="1">
    <location>
        <begin position="41"/>
        <end position="54"/>
    </location>
</feature>
<feature type="region of interest" description="Disordered" evidence="1">
    <location>
        <begin position="143"/>
        <end position="193"/>
    </location>
</feature>
<accession>A0AAD6J5Z0</accession>
<reference evidence="2" key="2">
    <citation type="journal article" date="2023" name="Int. J. Mol. Sci.">
        <title>De Novo Assembly and Annotation of 11 Diverse Shrub Willow (Salix) Genomes Reveals Novel Gene Organization in Sex-Linked Regions.</title>
        <authorList>
            <person name="Hyden B."/>
            <person name="Feng K."/>
            <person name="Yates T.B."/>
            <person name="Jawdy S."/>
            <person name="Cereghino C."/>
            <person name="Smart L.B."/>
            <person name="Muchero W."/>
        </authorList>
    </citation>
    <scope>NUCLEOTIDE SEQUENCE</scope>
    <source>
        <tissue evidence="2">Shoot tip</tissue>
    </source>
</reference>
<keyword evidence="3" id="KW-1185">Reference proteome</keyword>
<protein>
    <submittedName>
        <fullName evidence="2">Uncharacterized protein</fullName>
    </submittedName>
</protein>
<proteinExistence type="predicted"/>
<dbReference type="Proteomes" id="UP001162972">
    <property type="component" value="Unassembled WGS sequence"/>
</dbReference>
<organism evidence="2 3">
    <name type="scientific">Salix udensis</name>
    <dbReference type="NCBI Taxonomy" id="889485"/>
    <lineage>
        <taxon>Eukaryota</taxon>
        <taxon>Viridiplantae</taxon>
        <taxon>Streptophyta</taxon>
        <taxon>Embryophyta</taxon>
        <taxon>Tracheophyta</taxon>
        <taxon>Spermatophyta</taxon>
        <taxon>Magnoliopsida</taxon>
        <taxon>eudicotyledons</taxon>
        <taxon>Gunneridae</taxon>
        <taxon>Pentapetalae</taxon>
        <taxon>rosids</taxon>
        <taxon>fabids</taxon>
        <taxon>Malpighiales</taxon>
        <taxon>Salicaceae</taxon>
        <taxon>Saliceae</taxon>
        <taxon>Salix</taxon>
    </lineage>
</organism>
<evidence type="ECO:0000256" key="1">
    <source>
        <dbReference type="SAM" id="MobiDB-lite"/>
    </source>
</evidence>
<evidence type="ECO:0000313" key="2">
    <source>
        <dbReference type="EMBL" id="KAJ6389839.1"/>
    </source>
</evidence>
<feature type="region of interest" description="Disordered" evidence="1">
    <location>
        <begin position="34"/>
        <end position="78"/>
    </location>
</feature>
<evidence type="ECO:0000313" key="3">
    <source>
        <dbReference type="Proteomes" id="UP001162972"/>
    </source>
</evidence>